<dbReference type="PROSITE" id="PS50949">
    <property type="entry name" value="HTH_GNTR"/>
    <property type="match status" value="1"/>
</dbReference>
<dbReference type="AlphaFoldDB" id="A0A1M6J101"/>
<evidence type="ECO:0000313" key="6">
    <source>
        <dbReference type="Proteomes" id="UP000184052"/>
    </source>
</evidence>
<dbReference type="EMBL" id="FQZL01000019">
    <property type="protein sequence ID" value="SHJ40398.1"/>
    <property type="molecule type" value="Genomic_DNA"/>
</dbReference>
<dbReference type="Gene3D" id="1.10.10.10">
    <property type="entry name" value="Winged helix-like DNA-binding domain superfamily/Winged helix DNA-binding domain"/>
    <property type="match status" value="1"/>
</dbReference>
<dbReference type="InterPro" id="IPR011711">
    <property type="entry name" value="GntR_C"/>
</dbReference>
<dbReference type="PANTHER" id="PTHR43537">
    <property type="entry name" value="TRANSCRIPTIONAL REGULATOR, GNTR FAMILY"/>
    <property type="match status" value="1"/>
</dbReference>
<dbReference type="GO" id="GO:0043565">
    <property type="term" value="F:sequence-specific DNA binding"/>
    <property type="evidence" value="ECO:0007669"/>
    <property type="project" value="InterPro"/>
</dbReference>
<name>A0A1M6J101_9FIRM</name>
<dbReference type="InterPro" id="IPR036390">
    <property type="entry name" value="WH_DNA-bd_sf"/>
</dbReference>
<evidence type="ECO:0000256" key="3">
    <source>
        <dbReference type="ARBA" id="ARBA00023163"/>
    </source>
</evidence>
<dbReference type="PANTHER" id="PTHR43537:SF24">
    <property type="entry name" value="GLUCONATE OPERON TRANSCRIPTIONAL REPRESSOR"/>
    <property type="match status" value="1"/>
</dbReference>
<dbReference type="PRINTS" id="PR00035">
    <property type="entry name" value="HTHGNTR"/>
</dbReference>
<dbReference type="Pfam" id="PF07729">
    <property type="entry name" value="FCD"/>
    <property type="match status" value="1"/>
</dbReference>
<sequence length="224" mass="26009">MYDKLKIINLGEYKPLRDIVFETLKEAILKGKLEPRERLMEIQLAEQLGVSRTPVREAIRKLELEGLVIMEPRKGAYVSDISYADIIDTLEVREALETFAVKLAIEKDGAERIGELENLNKEFEKAYKEEDVQKMVKFDTEIHNLIVELSGNKKLISFMDALNEIMQRFRLIYFNETYNPEVIIREHNEVFEAIKTGDKERAIQGMTSHLSTLKDDIKGVFKKN</sequence>
<dbReference type="CDD" id="cd07377">
    <property type="entry name" value="WHTH_GntR"/>
    <property type="match status" value="1"/>
</dbReference>
<dbReference type="SUPFAM" id="SSF46785">
    <property type="entry name" value="Winged helix' DNA-binding domain"/>
    <property type="match status" value="1"/>
</dbReference>
<dbReference type="InterPro" id="IPR000485">
    <property type="entry name" value="AsnC-type_HTH_dom"/>
</dbReference>
<dbReference type="InterPro" id="IPR008920">
    <property type="entry name" value="TF_FadR/GntR_C"/>
</dbReference>
<evidence type="ECO:0000256" key="2">
    <source>
        <dbReference type="ARBA" id="ARBA00023125"/>
    </source>
</evidence>
<dbReference type="GO" id="GO:0003700">
    <property type="term" value="F:DNA-binding transcription factor activity"/>
    <property type="evidence" value="ECO:0007669"/>
    <property type="project" value="InterPro"/>
</dbReference>
<dbReference type="OrthoDB" id="9781630at2"/>
<dbReference type="InterPro" id="IPR036388">
    <property type="entry name" value="WH-like_DNA-bd_sf"/>
</dbReference>
<feature type="domain" description="HTH gntR-type" evidence="4">
    <location>
        <begin position="14"/>
        <end position="81"/>
    </location>
</feature>
<dbReference type="SUPFAM" id="SSF48008">
    <property type="entry name" value="GntR ligand-binding domain-like"/>
    <property type="match status" value="1"/>
</dbReference>
<gene>
    <name evidence="5" type="ORF">SAMN02745751_02486</name>
</gene>
<dbReference type="RefSeq" id="WP_073049900.1">
    <property type="nucleotide sequence ID" value="NZ_FQZL01000019.1"/>
</dbReference>
<keyword evidence="2 5" id="KW-0238">DNA-binding</keyword>
<evidence type="ECO:0000259" key="4">
    <source>
        <dbReference type="PROSITE" id="PS50949"/>
    </source>
</evidence>
<proteinExistence type="predicted"/>
<accession>A0A1M6J101</accession>
<reference evidence="5 6" key="1">
    <citation type="submission" date="2016-11" db="EMBL/GenBank/DDBJ databases">
        <authorList>
            <person name="Jaros S."/>
            <person name="Januszkiewicz K."/>
            <person name="Wedrychowicz H."/>
        </authorList>
    </citation>
    <scope>NUCLEOTIDE SEQUENCE [LARGE SCALE GENOMIC DNA]</scope>
    <source>
        <strain evidence="5 6">DSM 17477</strain>
    </source>
</reference>
<keyword evidence="6" id="KW-1185">Reference proteome</keyword>
<protein>
    <submittedName>
        <fullName evidence="5">DNA-binding transcriptional regulator, GntR family</fullName>
    </submittedName>
</protein>
<evidence type="ECO:0000313" key="5">
    <source>
        <dbReference type="EMBL" id="SHJ40398.1"/>
    </source>
</evidence>
<keyword evidence="3" id="KW-0804">Transcription</keyword>
<dbReference type="SMART" id="SM00345">
    <property type="entry name" value="HTH_GNTR"/>
    <property type="match status" value="1"/>
</dbReference>
<organism evidence="5 6">
    <name type="scientific">Dethiosulfatibacter aminovorans DSM 17477</name>
    <dbReference type="NCBI Taxonomy" id="1121476"/>
    <lineage>
        <taxon>Bacteria</taxon>
        <taxon>Bacillati</taxon>
        <taxon>Bacillota</taxon>
        <taxon>Tissierellia</taxon>
        <taxon>Dethiosulfatibacter</taxon>
    </lineage>
</organism>
<dbReference type="PRINTS" id="PR00033">
    <property type="entry name" value="HTHASNC"/>
</dbReference>
<dbReference type="SMART" id="SM00895">
    <property type="entry name" value="FCD"/>
    <property type="match status" value="1"/>
</dbReference>
<dbReference type="Pfam" id="PF00392">
    <property type="entry name" value="GntR"/>
    <property type="match status" value="1"/>
</dbReference>
<evidence type="ECO:0000256" key="1">
    <source>
        <dbReference type="ARBA" id="ARBA00023015"/>
    </source>
</evidence>
<dbReference type="Proteomes" id="UP000184052">
    <property type="component" value="Unassembled WGS sequence"/>
</dbReference>
<dbReference type="Gene3D" id="1.20.120.530">
    <property type="entry name" value="GntR ligand-binding domain-like"/>
    <property type="match status" value="1"/>
</dbReference>
<dbReference type="STRING" id="1121476.SAMN02745751_02486"/>
<keyword evidence="1" id="KW-0805">Transcription regulation</keyword>
<dbReference type="InterPro" id="IPR000524">
    <property type="entry name" value="Tscrpt_reg_HTH_GntR"/>
</dbReference>